<dbReference type="SUPFAM" id="SSF56925">
    <property type="entry name" value="OMPA-like"/>
    <property type="match status" value="1"/>
</dbReference>
<dbReference type="Gene3D" id="2.40.160.20">
    <property type="match status" value="1"/>
</dbReference>
<protein>
    <recommendedName>
        <fullName evidence="4">Outer membrane protein beta-barrel domain-containing protein</fullName>
    </recommendedName>
</protein>
<keyword evidence="2" id="KW-0732">Signal</keyword>
<keyword evidence="3" id="KW-0472">Membrane</keyword>
<dbReference type="PANTHER" id="PTHR34001">
    <property type="entry name" value="BLL7405 PROTEIN"/>
    <property type="match status" value="1"/>
</dbReference>
<dbReference type="PANTHER" id="PTHR34001:SF3">
    <property type="entry name" value="BLL7405 PROTEIN"/>
    <property type="match status" value="1"/>
</dbReference>
<dbReference type="GO" id="GO:0016020">
    <property type="term" value="C:membrane"/>
    <property type="evidence" value="ECO:0007669"/>
    <property type="project" value="UniProtKB-SubCell"/>
</dbReference>
<organism evidence="5 6">
    <name type="scientific">Pseudomonas mangrovi</name>
    <dbReference type="NCBI Taxonomy" id="2161748"/>
    <lineage>
        <taxon>Bacteria</taxon>
        <taxon>Pseudomonadati</taxon>
        <taxon>Pseudomonadota</taxon>
        <taxon>Gammaproteobacteria</taxon>
        <taxon>Pseudomonadales</taxon>
        <taxon>Pseudomonadaceae</taxon>
        <taxon>Pseudomonas</taxon>
    </lineage>
</organism>
<dbReference type="EMBL" id="QASN01000021">
    <property type="protein sequence ID" value="PTU73157.1"/>
    <property type="molecule type" value="Genomic_DNA"/>
</dbReference>
<proteinExistence type="predicted"/>
<evidence type="ECO:0000256" key="3">
    <source>
        <dbReference type="ARBA" id="ARBA00023136"/>
    </source>
</evidence>
<dbReference type="InterPro" id="IPR051692">
    <property type="entry name" value="OMP-like"/>
</dbReference>
<evidence type="ECO:0000313" key="5">
    <source>
        <dbReference type="EMBL" id="PTU73157.1"/>
    </source>
</evidence>
<dbReference type="Pfam" id="PF13505">
    <property type="entry name" value="OMP_b-brl"/>
    <property type="match status" value="1"/>
</dbReference>
<dbReference type="InterPro" id="IPR011250">
    <property type="entry name" value="OMP/PagP_B-barrel"/>
</dbReference>
<evidence type="ECO:0000259" key="4">
    <source>
        <dbReference type="Pfam" id="PF13505"/>
    </source>
</evidence>
<feature type="domain" description="Outer membrane protein beta-barrel" evidence="4">
    <location>
        <begin position="29"/>
        <end position="274"/>
    </location>
</feature>
<evidence type="ECO:0000256" key="2">
    <source>
        <dbReference type="ARBA" id="ARBA00022729"/>
    </source>
</evidence>
<dbReference type="AlphaFoldDB" id="A0A2T5P636"/>
<name>A0A2T5P636_9PSED</name>
<keyword evidence="6" id="KW-1185">Reference proteome</keyword>
<evidence type="ECO:0000313" key="6">
    <source>
        <dbReference type="Proteomes" id="UP000244064"/>
    </source>
</evidence>
<dbReference type="Proteomes" id="UP000244064">
    <property type="component" value="Unassembled WGS sequence"/>
</dbReference>
<dbReference type="InterPro" id="IPR027385">
    <property type="entry name" value="Beta-barrel_OMP"/>
</dbReference>
<gene>
    <name evidence="5" type="ORF">DBO85_18105</name>
</gene>
<comment type="subcellular location">
    <subcellularLocation>
        <location evidence="1">Membrane</location>
    </subcellularLocation>
</comment>
<accession>A0A2T5P636</accession>
<sequence>MLQHPIKDRNVGEIMSRNSALTTLGSCALINLMLATQAQASSVDWSGAYLGFGVGAAQGAAETDVQTRDGFPGSYFTSPDPEQIDAVTATTLTERGFSGTFLAGYGQQRGNLYFGLEASASSLDFDASDTSGAEYLSAATGAFRNRMSVSADWQATLRGRLGWAEQRWLTYVTGGVAFTQVRLDAQFRDNFLGVGASGSGSEKKTRTGWVVGAGGEYALSDAWRLRGEYLYADYGRIEASAVVTNPAFPLFANEMDSSVDFRTQSLTLGLSYQF</sequence>
<evidence type="ECO:0000256" key="1">
    <source>
        <dbReference type="ARBA" id="ARBA00004370"/>
    </source>
</evidence>
<reference evidence="5 6" key="1">
    <citation type="submission" date="2018-04" db="EMBL/GenBank/DDBJ databases">
        <title>Pseudomonas sp. nov., isolated from mangrove soil.</title>
        <authorList>
            <person name="Chen C."/>
        </authorList>
    </citation>
    <scope>NUCLEOTIDE SEQUENCE [LARGE SCALE GENOMIC DNA]</scope>
    <source>
        <strain evidence="5 6">TC-11</strain>
    </source>
</reference>
<comment type="caution">
    <text evidence="5">The sequence shown here is derived from an EMBL/GenBank/DDBJ whole genome shotgun (WGS) entry which is preliminary data.</text>
</comment>